<dbReference type="STRING" id="688246.Premu_2048"/>
<dbReference type="EMBL" id="GL945017">
    <property type="protein sequence ID" value="EGN57442.1"/>
    <property type="molecule type" value="Genomic_DNA"/>
</dbReference>
<dbReference type="OrthoDB" id="844533at2"/>
<gene>
    <name evidence="1" type="ORF">Premu_2048</name>
</gene>
<keyword evidence="2" id="KW-1185">Reference proteome</keyword>
<dbReference type="eggNOG" id="COG0206">
    <property type="taxonomic scope" value="Bacteria"/>
</dbReference>
<evidence type="ECO:0000313" key="2">
    <source>
        <dbReference type="Proteomes" id="UP000002772"/>
    </source>
</evidence>
<dbReference type="Proteomes" id="UP000002772">
    <property type="component" value="Unassembled WGS sequence"/>
</dbReference>
<protein>
    <submittedName>
        <fullName evidence="1">Uncharacterized protein</fullName>
    </submittedName>
</protein>
<dbReference type="SUPFAM" id="SSF52490">
    <property type="entry name" value="Tubulin nucleotide-binding domain-like"/>
    <property type="match status" value="1"/>
</dbReference>
<dbReference type="HOGENOM" id="CLU_043032_0_0_10"/>
<accession>F8N7I2</accession>
<organism evidence="1 2">
    <name type="scientific">Hallella multisaccharivorax DSM 17128</name>
    <dbReference type="NCBI Taxonomy" id="688246"/>
    <lineage>
        <taxon>Bacteria</taxon>
        <taxon>Pseudomonadati</taxon>
        <taxon>Bacteroidota</taxon>
        <taxon>Bacteroidia</taxon>
        <taxon>Bacteroidales</taxon>
        <taxon>Prevotellaceae</taxon>
        <taxon>Hallella</taxon>
    </lineage>
</organism>
<evidence type="ECO:0000313" key="1">
    <source>
        <dbReference type="EMBL" id="EGN57442.1"/>
    </source>
</evidence>
<dbReference type="Gene3D" id="3.40.50.1440">
    <property type="entry name" value="Tubulin/FtsZ, GTPase domain"/>
    <property type="match status" value="1"/>
</dbReference>
<dbReference type="AlphaFoldDB" id="F8N7I2"/>
<reference evidence="2" key="1">
    <citation type="journal article" date="2011" name="Stand. Genomic Sci.">
        <title>Non-contiguous finished genome sequence of the opportunistic oral pathogen Prevotella multisaccharivorax type strain (PPPA20).</title>
        <authorList>
            <person name="Pati A."/>
            <person name="Gronow S."/>
            <person name="Lu M."/>
            <person name="Lapidus A."/>
            <person name="Nolan M."/>
            <person name="Lucas S."/>
            <person name="Hammon N."/>
            <person name="Deshpande S."/>
            <person name="Cheng J.F."/>
            <person name="Tapia R."/>
            <person name="Han C."/>
            <person name="Goodwin L."/>
            <person name="Pitluck S."/>
            <person name="Liolios K."/>
            <person name="Pagani I."/>
            <person name="Mavromatis K."/>
            <person name="Mikhailova N."/>
            <person name="Huntemann M."/>
            <person name="Chen A."/>
            <person name="Palaniappan K."/>
            <person name="Land M."/>
            <person name="Hauser L."/>
            <person name="Detter J.C."/>
            <person name="Brambilla E.M."/>
            <person name="Rohde M."/>
            <person name="Goker M."/>
            <person name="Woyke T."/>
            <person name="Bristow J."/>
            <person name="Eisen J.A."/>
            <person name="Markowitz V."/>
            <person name="Hugenholtz P."/>
            <person name="Kyrpides N.C."/>
            <person name="Klenk H.P."/>
            <person name="Ivanova N."/>
        </authorList>
    </citation>
    <scope>NUCLEOTIDE SEQUENCE [LARGE SCALE GENOMIC DNA]</scope>
    <source>
        <strain evidence="2">DSM 17128</strain>
    </source>
</reference>
<proteinExistence type="predicted"/>
<dbReference type="InterPro" id="IPR036525">
    <property type="entry name" value="Tubulin/FtsZ_GTPase_sf"/>
</dbReference>
<name>F8N7I2_9BACT</name>
<sequence length="465" mass="52431">MKKVFIFCIGGTGLRVMKSIIMLMASGMDTNGYTVIPILVDPHQDLDEKKNLQSLVDRYTDIYHRTINDGKETLNPLNGFFSSNLSWLGALDDNTNDVNENIGVDKSFESWLGLNNLANNDLNNYLVDTLFSTKNKRNKLLVGFKGNPNVGTVVLGDIIESSAWFDSFKRHCDKEDRVFIISSIFGGTGASGLPLIEKKVRESSNAPTVKNSIMGSVLVLPYYGLKDPETSHSDIDSANFYTKAKAALSYYDSGKPEADYIYYVGETQLRQVYENNEAEQKDTANFIELVAATSLFDFLTREKPEQTQYLSRAIEDNSDSLDKDSLGKGYNGLVKAVADFNLLIKLATVLKTEKYFPLSQERGFNSNFYNDVAFTSLEDFMRVYTQWYDELATNKRAFAPLTTDAKNLSGFVKGMTLGGADDSYYLLQMIMASNKDKEDHHSNKFRYFLDFAYQAINHYTNKILK</sequence>
<dbReference type="RefSeq" id="WP_007575006.1">
    <property type="nucleotide sequence ID" value="NZ_BPTS01000002.1"/>
</dbReference>